<name>A0A2P5HLR0_DIAHE</name>
<dbReference type="AlphaFoldDB" id="A0A2P5HLR0"/>
<dbReference type="PROSITE" id="PS00530">
    <property type="entry name" value="RNASE_T2_1"/>
    <property type="match status" value="1"/>
</dbReference>
<keyword evidence="6" id="KW-1185">Reference proteome</keyword>
<keyword evidence="3" id="KW-0540">Nuclease</keyword>
<gene>
    <name evidence="5" type="ORF">DHEL01_v210423</name>
</gene>
<evidence type="ECO:0000256" key="4">
    <source>
        <dbReference type="RuleBase" id="RU004328"/>
    </source>
</evidence>
<protein>
    <recommendedName>
        <fullName evidence="2">ribonuclease T2</fullName>
        <ecNumber evidence="2">4.6.1.19</ecNumber>
    </recommendedName>
</protein>
<dbReference type="EC" id="4.6.1.19" evidence="2"/>
<dbReference type="GO" id="GO:0006401">
    <property type="term" value="P:RNA catabolic process"/>
    <property type="evidence" value="ECO:0007669"/>
    <property type="project" value="TreeGrafter"/>
</dbReference>
<dbReference type="InterPro" id="IPR033130">
    <property type="entry name" value="RNase_T2_His_AS_2"/>
</dbReference>
<dbReference type="OrthoDB" id="435754at2759"/>
<dbReference type="GO" id="GO:0003723">
    <property type="term" value="F:RNA binding"/>
    <property type="evidence" value="ECO:0007669"/>
    <property type="project" value="InterPro"/>
</dbReference>
<dbReference type="FunCoup" id="A0A2P5HLR0">
    <property type="interactions" value="143"/>
</dbReference>
<dbReference type="Gene3D" id="3.90.730.10">
    <property type="entry name" value="Ribonuclease T2-like"/>
    <property type="match status" value="1"/>
</dbReference>
<proteinExistence type="inferred from homology"/>
<evidence type="ECO:0000256" key="3">
    <source>
        <dbReference type="ARBA" id="ARBA00022759"/>
    </source>
</evidence>
<dbReference type="Proteomes" id="UP000094444">
    <property type="component" value="Unassembled WGS sequence"/>
</dbReference>
<accession>A0A2P5HLR0</accession>
<evidence type="ECO:0000313" key="5">
    <source>
        <dbReference type="EMBL" id="POS71185.1"/>
    </source>
</evidence>
<keyword evidence="3" id="KW-0255">Endonuclease</keyword>
<dbReference type="InParanoid" id="A0A2P5HLR0"/>
<dbReference type="PANTHER" id="PTHR11240">
    <property type="entry name" value="RIBONUCLEASE T2"/>
    <property type="match status" value="1"/>
</dbReference>
<dbReference type="InterPro" id="IPR018188">
    <property type="entry name" value="RNase_T2_His_AS_1"/>
</dbReference>
<evidence type="ECO:0000313" key="6">
    <source>
        <dbReference type="Proteomes" id="UP000094444"/>
    </source>
</evidence>
<dbReference type="EMBL" id="MAVT02001348">
    <property type="protein sequence ID" value="POS71185.1"/>
    <property type="molecule type" value="Genomic_DNA"/>
</dbReference>
<reference evidence="5" key="1">
    <citation type="submission" date="2017-09" db="EMBL/GenBank/DDBJ databases">
        <title>Polyketide synthases of a Diaporthe helianthi virulent isolate.</title>
        <authorList>
            <person name="Baroncelli R."/>
        </authorList>
    </citation>
    <scope>NUCLEOTIDE SEQUENCE [LARGE SCALE GENOMIC DNA]</scope>
    <source>
        <strain evidence="5">7/96</strain>
    </source>
</reference>
<dbReference type="InterPro" id="IPR001568">
    <property type="entry name" value="RNase_T2-like"/>
</dbReference>
<dbReference type="InterPro" id="IPR036430">
    <property type="entry name" value="RNase_T2-like_sf"/>
</dbReference>
<comment type="similarity">
    <text evidence="1 4">Belongs to the RNase T2 family.</text>
</comment>
<dbReference type="Pfam" id="PF00445">
    <property type="entry name" value="Ribonuclease_T2"/>
    <property type="match status" value="1"/>
</dbReference>
<evidence type="ECO:0000256" key="1">
    <source>
        <dbReference type="ARBA" id="ARBA00007469"/>
    </source>
</evidence>
<keyword evidence="3" id="KW-0378">Hydrolase</keyword>
<dbReference type="GO" id="GO:0033897">
    <property type="term" value="F:ribonuclease T2 activity"/>
    <property type="evidence" value="ECO:0007669"/>
    <property type="project" value="UniProtKB-EC"/>
</dbReference>
<evidence type="ECO:0000256" key="2">
    <source>
        <dbReference type="ARBA" id="ARBA00012571"/>
    </source>
</evidence>
<dbReference type="GO" id="GO:0005576">
    <property type="term" value="C:extracellular region"/>
    <property type="evidence" value="ECO:0007669"/>
    <property type="project" value="TreeGrafter"/>
</dbReference>
<sequence>MSPSIRSALAYAGNFVSQLPLVHDISTPFSNLLEPVIDGISQAIIPPASSSNGYHGYDGEVTPYEPLSGAPSCPIDGPLSCHNNTPIAGDQSCCFIYPGGRMLLTQFWDREVHAGGAEEDWTLHGLWPDLCDGSYDAYCNMAPHYNNITDILAAHGQDELLAFMDRYWVANRGSNAHLWSHEYNKHATCINTLNPKCYAGSGSGGGDDNDNTASVGREVVDYFSRAAGLFRMLDTYTALSLAGIEPSPRTHYPLEDVRRILEQFSGGKVVLRCGGRRHDELHEAWYVYFVQGSLQTGQFVPAQDYGKHGDANNCVPWVKYLPKIHRR</sequence>
<organism evidence="5 6">
    <name type="scientific">Diaporthe helianthi</name>
    <dbReference type="NCBI Taxonomy" id="158607"/>
    <lineage>
        <taxon>Eukaryota</taxon>
        <taxon>Fungi</taxon>
        <taxon>Dikarya</taxon>
        <taxon>Ascomycota</taxon>
        <taxon>Pezizomycotina</taxon>
        <taxon>Sordariomycetes</taxon>
        <taxon>Sordariomycetidae</taxon>
        <taxon>Diaporthales</taxon>
        <taxon>Diaporthaceae</taxon>
        <taxon>Diaporthe</taxon>
    </lineage>
</organism>
<dbReference type="PROSITE" id="PS00531">
    <property type="entry name" value="RNASE_T2_2"/>
    <property type="match status" value="1"/>
</dbReference>
<comment type="caution">
    <text evidence="5">The sequence shown here is derived from an EMBL/GenBank/DDBJ whole genome shotgun (WGS) entry which is preliminary data.</text>
</comment>
<dbReference type="PANTHER" id="PTHR11240:SF22">
    <property type="entry name" value="RIBONUCLEASE T2"/>
    <property type="match status" value="1"/>
</dbReference>
<dbReference type="SUPFAM" id="SSF55895">
    <property type="entry name" value="Ribonuclease Rh-like"/>
    <property type="match status" value="1"/>
</dbReference>